<feature type="transmembrane region" description="Helical" evidence="8">
    <location>
        <begin position="65"/>
        <end position="87"/>
    </location>
</feature>
<comment type="subcellular location">
    <subcellularLocation>
        <location evidence="1">Membrane</location>
        <topology evidence="1">Multi-pass membrane protein</topology>
    </subcellularLocation>
</comment>
<evidence type="ECO:0008006" key="11">
    <source>
        <dbReference type="Google" id="ProtNLM"/>
    </source>
</evidence>
<feature type="transmembrane region" description="Helical" evidence="8">
    <location>
        <begin position="336"/>
        <end position="356"/>
    </location>
</feature>
<keyword evidence="5 8" id="KW-1133">Transmembrane helix</keyword>
<evidence type="ECO:0000256" key="3">
    <source>
        <dbReference type="ARBA" id="ARBA00022448"/>
    </source>
</evidence>
<dbReference type="VEuPathDB" id="FungiDB:TRICI_004883"/>
<dbReference type="Proteomes" id="UP000761534">
    <property type="component" value="Unassembled WGS sequence"/>
</dbReference>
<feature type="transmembrane region" description="Helical" evidence="8">
    <location>
        <begin position="362"/>
        <end position="381"/>
    </location>
</feature>
<comment type="caution">
    <text evidence="9">The sequence shown here is derived from an EMBL/GenBank/DDBJ whole genome shotgun (WGS) entry which is preliminary data.</text>
</comment>
<evidence type="ECO:0000256" key="6">
    <source>
        <dbReference type="ARBA" id="ARBA00023136"/>
    </source>
</evidence>
<dbReference type="SUPFAM" id="SSF103473">
    <property type="entry name" value="MFS general substrate transporter"/>
    <property type="match status" value="1"/>
</dbReference>
<proteinExistence type="inferred from homology"/>
<feature type="region of interest" description="Disordered" evidence="7">
    <location>
        <begin position="216"/>
        <end position="239"/>
    </location>
</feature>
<feature type="transmembrane region" description="Helical" evidence="8">
    <location>
        <begin position="149"/>
        <end position="171"/>
    </location>
</feature>
<dbReference type="PANTHER" id="PTHR20772:SF2">
    <property type="entry name" value="PROTEIN FMP42"/>
    <property type="match status" value="1"/>
</dbReference>
<dbReference type="GO" id="GO:0000329">
    <property type="term" value="C:fungal-type vacuole membrane"/>
    <property type="evidence" value="ECO:0007669"/>
    <property type="project" value="TreeGrafter"/>
</dbReference>
<feature type="transmembrane region" description="Helical" evidence="8">
    <location>
        <begin position="93"/>
        <end position="110"/>
    </location>
</feature>
<dbReference type="InterPro" id="IPR036259">
    <property type="entry name" value="MFS_trans_sf"/>
</dbReference>
<evidence type="ECO:0000256" key="2">
    <source>
        <dbReference type="ARBA" id="ARBA00006595"/>
    </source>
</evidence>
<dbReference type="EMBL" id="SWFS01000374">
    <property type="protein sequence ID" value="KAA8907876.1"/>
    <property type="molecule type" value="Genomic_DNA"/>
</dbReference>
<feature type="transmembrane region" description="Helical" evidence="8">
    <location>
        <begin position="183"/>
        <end position="201"/>
    </location>
</feature>
<keyword evidence="4 8" id="KW-0812">Transmembrane</keyword>
<name>A0A642UYI6_9ASCO</name>
<sequence length="527" mass="58009">MSRTSKIVPIVAGAVWCMLSAGPIFGFSALKPILSSQGVYNRYCSEEEINNSVVCPKQDHKLNNLYVYCVVCTYAAYLFAASIVNAYGPRSCAAIGSTVLFAGSLILSIAGVSKDSLVCLGLVIFATGGPFVFFSTLHLAGNISGQAPLILSIFMGAMDSSAGVFSIYRYVYEHVYKYSLSQFFGLYLLVPLLILASQLVLPDSRNTVGSILRMAHQKPSGNSNNSNRHTEDQDSETSRLLSNNDDMEIDFTTAFRRTSTTGTLNDVIKDPTEVSGVFGVLHDSDLSNQLFSFWFVFIVGFTLIQMLIINSFIPTNYEQNHYVLDSIPAANRLSRFFDVGLPLGGLVGIAFISPVLDSVPTIVVFSICTIASALLTLLSLIPWEFVAEIRMTLFSLYRPFFFATVADYCAKVFGFDTYSIVYSLIMLLSGLGNCFNLYFDWLTYKVLHGNPVPVNVLFCVLSSVVGSLFLIHIWRQSKYIRRKQLEDEARHAPVQSMPGSAYNSITDNSHPQNDCESGGCDNCVCEV</sequence>
<comment type="similarity">
    <text evidence="2">Belongs to the SLC43A transporter (TC 2.A.1.44) family.</text>
</comment>
<evidence type="ECO:0000313" key="9">
    <source>
        <dbReference type="EMBL" id="KAA8907876.1"/>
    </source>
</evidence>
<dbReference type="PANTHER" id="PTHR20772">
    <property type="entry name" value="PROTEIN FMP42"/>
    <property type="match status" value="1"/>
</dbReference>
<feature type="transmembrane region" description="Helical" evidence="8">
    <location>
        <begin position="420"/>
        <end position="439"/>
    </location>
</feature>
<evidence type="ECO:0000256" key="5">
    <source>
        <dbReference type="ARBA" id="ARBA00022989"/>
    </source>
</evidence>
<feature type="transmembrane region" description="Helical" evidence="8">
    <location>
        <begin position="291"/>
        <end position="315"/>
    </location>
</feature>
<dbReference type="OrthoDB" id="330047at2759"/>
<evidence type="ECO:0000256" key="4">
    <source>
        <dbReference type="ARBA" id="ARBA00022692"/>
    </source>
</evidence>
<protein>
    <recommendedName>
        <fullName evidence="11">Protein FMP42</fullName>
    </recommendedName>
</protein>
<dbReference type="InterPro" id="IPR052599">
    <property type="entry name" value="SLC43A_AATransporter"/>
</dbReference>
<gene>
    <name evidence="9" type="ORF">TRICI_004883</name>
</gene>
<evidence type="ECO:0000256" key="7">
    <source>
        <dbReference type="SAM" id="MobiDB-lite"/>
    </source>
</evidence>
<keyword evidence="6 8" id="KW-0472">Membrane</keyword>
<evidence type="ECO:0000256" key="1">
    <source>
        <dbReference type="ARBA" id="ARBA00004141"/>
    </source>
</evidence>
<accession>A0A642UYI6</accession>
<reference evidence="9" key="1">
    <citation type="journal article" date="2019" name="G3 (Bethesda)">
        <title>Genome Assemblies of Two Rare Opportunistic Yeast Pathogens: Diutina rugosa (syn. Candida rugosa) and Trichomonascus ciferrii (syn. Candida ciferrii).</title>
        <authorList>
            <person name="Mixao V."/>
            <person name="Saus E."/>
            <person name="Hansen A.P."/>
            <person name="Lass-Florl C."/>
            <person name="Gabaldon T."/>
        </authorList>
    </citation>
    <scope>NUCLEOTIDE SEQUENCE</scope>
    <source>
        <strain evidence="9">CBS 4856</strain>
    </source>
</reference>
<keyword evidence="3" id="KW-0813">Transport</keyword>
<evidence type="ECO:0000313" key="10">
    <source>
        <dbReference type="Proteomes" id="UP000761534"/>
    </source>
</evidence>
<feature type="transmembrane region" description="Helical" evidence="8">
    <location>
        <begin position="117"/>
        <end position="137"/>
    </location>
</feature>
<feature type="transmembrane region" description="Helical" evidence="8">
    <location>
        <begin position="454"/>
        <end position="474"/>
    </location>
</feature>
<keyword evidence="10" id="KW-1185">Reference proteome</keyword>
<feature type="transmembrane region" description="Helical" evidence="8">
    <location>
        <begin position="6"/>
        <end position="27"/>
    </location>
</feature>
<dbReference type="AlphaFoldDB" id="A0A642UYI6"/>
<organism evidence="9 10">
    <name type="scientific">Trichomonascus ciferrii</name>
    <dbReference type="NCBI Taxonomy" id="44093"/>
    <lineage>
        <taxon>Eukaryota</taxon>
        <taxon>Fungi</taxon>
        <taxon>Dikarya</taxon>
        <taxon>Ascomycota</taxon>
        <taxon>Saccharomycotina</taxon>
        <taxon>Dipodascomycetes</taxon>
        <taxon>Dipodascales</taxon>
        <taxon>Trichomonascaceae</taxon>
        <taxon>Trichomonascus</taxon>
        <taxon>Trichomonascus ciferrii complex</taxon>
    </lineage>
</organism>
<evidence type="ECO:0000256" key="8">
    <source>
        <dbReference type="SAM" id="Phobius"/>
    </source>
</evidence>